<dbReference type="SUPFAM" id="SSF47413">
    <property type="entry name" value="lambda repressor-like DNA-binding domains"/>
    <property type="match status" value="1"/>
</dbReference>
<reference evidence="3 4" key="1">
    <citation type="submission" date="2015-06" db="EMBL/GenBank/DDBJ databases">
        <title>A Comprehensive Approach to Explore the Metabolic and Phylogenetic Diversity of Bacterial Steroid Degradation in the Environment: Testosterone as an Example.</title>
        <authorList>
            <person name="Yang F.-C."/>
            <person name="Chen Y.-L."/>
            <person name="Yu C.-P."/>
            <person name="Tang S.-L."/>
            <person name="Wang P.-H."/>
            <person name="Ismail W."/>
            <person name="Wang C.-H."/>
            <person name="Yang C.-Y."/>
            <person name="Chiang Y.-R."/>
        </authorList>
    </citation>
    <scope>NUCLEOTIDE SEQUENCE [LARGE SCALE GENOMIC DNA]</scope>
    <source>
        <strain evidence="3 4">DSM 18526</strain>
    </source>
</reference>
<sequence length="120" mass="13495">MILNFSSGTGNTETTLRDLGARLAKVRLSRNLTQARLAQEAGTSLPSIKRLEAGRNSSLDTLIRVLRALNLGDRVLDILPNPDVRPVERVRHEGHERRRARTQTEVAKATDWAWAEEDEQ</sequence>
<dbReference type="RefSeq" id="WP_066921543.1">
    <property type="nucleotide sequence ID" value="NZ_CP011971.1"/>
</dbReference>
<accession>A0A127FDV0</accession>
<dbReference type="SMART" id="SM00530">
    <property type="entry name" value="HTH_XRE"/>
    <property type="match status" value="1"/>
</dbReference>
<gene>
    <name evidence="3" type="ORF">ACG33_12165</name>
</gene>
<dbReference type="CDD" id="cd00093">
    <property type="entry name" value="HTH_XRE"/>
    <property type="match status" value="1"/>
</dbReference>
<keyword evidence="4" id="KW-1185">Reference proteome</keyword>
<dbReference type="STRING" id="465721.ACG33_12165"/>
<dbReference type="Gene3D" id="1.10.260.40">
    <property type="entry name" value="lambda repressor-like DNA-binding domains"/>
    <property type="match status" value="1"/>
</dbReference>
<dbReference type="InterPro" id="IPR010982">
    <property type="entry name" value="Lambda_DNA-bd_dom_sf"/>
</dbReference>
<evidence type="ECO:0000259" key="2">
    <source>
        <dbReference type="PROSITE" id="PS50943"/>
    </source>
</evidence>
<dbReference type="KEGG" id="sdf:ACG33_12165"/>
<dbReference type="OrthoDB" id="7595480at2"/>
<evidence type="ECO:0000313" key="3">
    <source>
        <dbReference type="EMBL" id="AMN47839.1"/>
    </source>
</evidence>
<dbReference type="PROSITE" id="PS50943">
    <property type="entry name" value="HTH_CROC1"/>
    <property type="match status" value="1"/>
</dbReference>
<feature type="domain" description="HTH cro/C1-type" evidence="2">
    <location>
        <begin position="23"/>
        <end position="78"/>
    </location>
</feature>
<dbReference type="InterPro" id="IPR001387">
    <property type="entry name" value="Cro/C1-type_HTH"/>
</dbReference>
<dbReference type="Pfam" id="PF01381">
    <property type="entry name" value="HTH_3"/>
    <property type="match status" value="1"/>
</dbReference>
<proteinExistence type="predicted"/>
<name>A0A127FDV0_STEDE</name>
<evidence type="ECO:0000313" key="4">
    <source>
        <dbReference type="Proteomes" id="UP000070250"/>
    </source>
</evidence>
<evidence type="ECO:0000256" key="1">
    <source>
        <dbReference type="SAM" id="MobiDB-lite"/>
    </source>
</evidence>
<feature type="region of interest" description="Disordered" evidence="1">
    <location>
        <begin position="91"/>
        <end position="120"/>
    </location>
</feature>
<dbReference type="GO" id="GO:0003677">
    <property type="term" value="F:DNA binding"/>
    <property type="evidence" value="ECO:0007669"/>
    <property type="project" value="InterPro"/>
</dbReference>
<dbReference type="AlphaFoldDB" id="A0A127FDV0"/>
<dbReference type="EMBL" id="CP011971">
    <property type="protein sequence ID" value="AMN47839.1"/>
    <property type="molecule type" value="Genomic_DNA"/>
</dbReference>
<protein>
    <recommendedName>
        <fullName evidence="2">HTH cro/C1-type domain-containing protein</fullName>
    </recommendedName>
</protein>
<dbReference type="Proteomes" id="UP000070250">
    <property type="component" value="Chromosome"/>
</dbReference>
<organism evidence="3 4">
    <name type="scientific">Steroidobacter denitrificans</name>
    <dbReference type="NCBI Taxonomy" id="465721"/>
    <lineage>
        <taxon>Bacteria</taxon>
        <taxon>Pseudomonadati</taxon>
        <taxon>Pseudomonadota</taxon>
        <taxon>Gammaproteobacteria</taxon>
        <taxon>Steroidobacterales</taxon>
        <taxon>Steroidobacteraceae</taxon>
        <taxon>Steroidobacter</taxon>
    </lineage>
</organism>